<dbReference type="PANTHER" id="PTHR39328:SF1">
    <property type="entry name" value="BLL2871 PROTEIN"/>
    <property type="match status" value="1"/>
</dbReference>
<comment type="caution">
    <text evidence="1">The sequence shown here is derived from an EMBL/GenBank/DDBJ whole genome shotgun (WGS) entry which is preliminary data.</text>
</comment>
<keyword evidence="1" id="KW-0614">Plasmid</keyword>
<keyword evidence="2" id="KW-1185">Reference proteome</keyword>
<organism evidence="1 2">
    <name type="scientific">Paractinoplanes hotanensis</name>
    <dbReference type="NCBI Taxonomy" id="2906497"/>
    <lineage>
        <taxon>Bacteria</taxon>
        <taxon>Bacillati</taxon>
        <taxon>Actinomycetota</taxon>
        <taxon>Actinomycetes</taxon>
        <taxon>Micromonosporales</taxon>
        <taxon>Micromonosporaceae</taxon>
        <taxon>Paractinoplanes</taxon>
    </lineage>
</organism>
<dbReference type="InterPro" id="IPR010430">
    <property type="entry name" value="DUF1028"/>
</dbReference>
<dbReference type="InterPro" id="IPR029055">
    <property type="entry name" value="Ntn_hydrolases_N"/>
</dbReference>
<name>A0ABT0XQD6_9ACTN</name>
<dbReference type="Gene3D" id="3.60.20.10">
    <property type="entry name" value="Glutamine Phosphoribosylpyrophosphate, subunit 1, domain 1"/>
    <property type="match status" value="1"/>
</dbReference>
<dbReference type="PANTHER" id="PTHR39328">
    <property type="entry name" value="BLL2871 PROTEIN"/>
    <property type="match status" value="1"/>
</dbReference>
<proteinExistence type="predicted"/>
<dbReference type="Proteomes" id="UP001523216">
    <property type="component" value="Unassembled WGS sequence"/>
</dbReference>
<evidence type="ECO:0000313" key="2">
    <source>
        <dbReference type="Proteomes" id="UP001523216"/>
    </source>
</evidence>
<dbReference type="SUPFAM" id="SSF56235">
    <property type="entry name" value="N-terminal nucleophile aminohydrolases (Ntn hydrolases)"/>
    <property type="match status" value="1"/>
</dbReference>
<dbReference type="Pfam" id="PF06267">
    <property type="entry name" value="DUF1028"/>
    <property type="match status" value="1"/>
</dbReference>
<sequence>MTFSIVARSADGRALGVAVASKFLGVGAAVPAALADVGAVATQSYANLAYRPQALALLGTGVAAAETVKALIAGDAGPIEHRQVGLIGPDGPGATFTGKECHDWAGGAAGADYAIQGNMLAGPAVVGDMEAAWLSGDAAQPLPYRLLEALTAGDLAGGDRRGRQSAALLVVSKGRGYGGTSDVWADLRVDDHTDPVAELARLLAMHSLYFEFPDPATLLPLTGALADEVAERLVEAAHAGPDLDESLASWAGIENLEMRIVPGHIDPLVLKHLRSGGALHE</sequence>
<gene>
    <name evidence="1" type="ORF">LXN57_00240</name>
</gene>
<reference evidence="1 2" key="1">
    <citation type="submission" date="2022-06" db="EMBL/GenBank/DDBJ databases">
        <title>Actinoplanes abujensis sp. nov., isolated from Nigerian arid soil.</title>
        <authorList>
            <person name="Ding P."/>
        </authorList>
    </citation>
    <scope>NUCLEOTIDE SEQUENCE [LARGE SCALE GENOMIC DNA]</scope>
    <source>
        <strain evidence="2">TRM88002</strain>
        <plasmid evidence="1">p1</plasmid>
    </source>
</reference>
<dbReference type="RefSeq" id="WP_251796014.1">
    <property type="nucleotide sequence ID" value="NZ_JAMQOL010000001.1"/>
</dbReference>
<geneLocation type="plasmid" evidence="1">
    <name>p1</name>
</geneLocation>
<evidence type="ECO:0000313" key="1">
    <source>
        <dbReference type="EMBL" id="MCM4075988.1"/>
    </source>
</evidence>
<dbReference type="EMBL" id="JAMQOL010000001">
    <property type="protein sequence ID" value="MCM4075988.1"/>
    <property type="molecule type" value="Genomic_DNA"/>
</dbReference>
<protein>
    <submittedName>
        <fullName evidence="1">DUF1028 domain-containing protein</fullName>
    </submittedName>
</protein>
<accession>A0ABT0XQD6</accession>